<dbReference type="Proteomes" id="UP000292881">
    <property type="component" value="Unassembled WGS sequence"/>
</dbReference>
<feature type="domain" description="Tail sheath protein C-terminal" evidence="3">
    <location>
        <begin position="89"/>
        <end position="193"/>
    </location>
</feature>
<proteinExistence type="inferred from homology"/>
<accession>A0A4Q2J904</accession>
<evidence type="ECO:0000259" key="3">
    <source>
        <dbReference type="Pfam" id="PF17482"/>
    </source>
</evidence>
<reference evidence="4 5" key="1">
    <citation type="submission" date="2019-01" db="EMBL/GenBank/DDBJ databases">
        <authorList>
            <person name="Li J."/>
        </authorList>
    </citation>
    <scope>NUCLEOTIDE SEQUENCE [LARGE SCALE GENOMIC DNA]</scope>
    <source>
        <strain evidence="4 5">CGMCC 4.7180</strain>
    </source>
</reference>
<evidence type="ECO:0000313" key="4">
    <source>
        <dbReference type="EMBL" id="RXZ40962.1"/>
    </source>
</evidence>
<evidence type="ECO:0000313" key="5">
    <source>
        <dbReference type="Proteomes" id="UP000292881"/>
    </source>
</evidence>
<gene>
    <name evidence="4" type="ORF">ESO86_16780</name>
</gene>
<dbReference type="Pfam" id="PF17482">
    <property type="entry name" value="Phage_sheath_1C"/>
    <property type="match status" value="1"/>
</dbReference>
<dbReference type="EMBL" id="SDPL01000565">
    <property type="protein sequence ID" value="RXZ40962.1"/>
    <property type="molecule type" value="Genomic_DNA"/>
</dbReference>
<dbReference type="InterPro" id="IPR020287">
    <property type="entry name" value="Tail_sheath_C"/>
</dbReference>
<evidence type="ECO:0000256" key="1">
    <source>
        <dbReference type="ARBA" id="ARBA00008005"/>
    </source>
</evidence>
<dbReference type="InterPro" id="IPR052042">
    <property type="entry name" value="Tail_sheath_structural"/>
</dbReference>
<comment type="similarity">
    <text evidence="1">Belongs to the myoviridae tail sheath protein family.</text>
</comment>
<dbReference type="AlphaFoldDB" id="A0A4Q2J904"/>
<feature type="domain" description="Tail sheath protein subtilisin-like" evidence="2">
    <location>
        <begin position="8"/>
        <end position="81"/>
    </location>
</feature>
<keyword evidence="5" id="KW-1185">Reference proteome</keyword>
<dbReference type="PANTHER" id="PTHR35861:SF1">
    <property type="entry name" value="PHAGE TAIL SHEATH PROTEIN"/>
    <property type="match status" value="1"/>
</dbReference>
<dbReference type="RefSeq" id="WP_165308222.1">
    <property type="nucleotide sequence ID" value="NZ_SDPL01000565.1"/>
</dbReference>
<name>A0A4Q2J904_9MICO</name>
<comment type="caution">
    <text evidence="4">The sequence shown here is derived from an EMBL/GenBank/DDBJ whole genome shotgun (WGS) entry which is preliminary data.</text>
</comment>
<protein>
    <submittedName>
        <fullName evidence="4">Phage tail sheath family protein</fullName>
    </submittedName>
</protein>
<dbReference type="Gene3D" id="3.40.50.11780">
    <property type="match status" value="1"/>
</dbReference>
<dbReference type="PANTHER" id="PTHR35861">
    <property type="match status" value="1"/>
</dbReference>
<feature type="non-terminal residue" evidence="4">
    <location>
        <position position="1"/>
    </location>
</feature>
<evidence type="ECO:0000259" key="2">
    <source>
        <dbReference type="Pfam" id="PF04984"/>
    </source>
</evidence>
<organism evidence="4 5">
    <name type="scientific">Agromyces binzhouensis</name>
    <dbReference type="NCBI Taxonomy" id="1817495"/>
    <lineage>
        <taxon>Bacteria</taxon>
        <taxon>Bacillati</taxon>
        <taxon>Actinomycetota</taxon>
        <taxon>Actinomycetes</taxon>
        <taxon>Micrococcales</taxon>
        <taxon>Microbacteriaceae</taxon>
        <taxon>Agromyces</taxon>
    </lineage>
</organism>
<dbReference type="Pfam" id="PF04984">
    <property type="entry name" value="Phage_sheath_1"/>
    <property type="match status" value="1"/>
</dbReference>
<dbReference type="InterPro" id="IPR035089">
    <property type="entry name" value="Phage_sheath_subtilisin"/>
</dbReference>
<sequence>SRAGSVETFAASASVAGVLARSDAAHGVWSAPAGTDADVRGADGLEFDLGNRDAEWLNTAGISTLRTFAGHGPVVWGARTLAGADAAASAWKYVPVRRTALFLEESLDRGLQWTRFEPNAEALWEEVRESVGAFLHELFRIGACRGNAPDRAYFVKCDNDTVSERDIDAGDLPVFVGFAPIRPAEFVVLHIRARARRPGD</sequence>